<name>A0A9P0NQX8_ACAOB</name>
<dbReference type="AlphaFoldDB" id="A0A9P0NQX8"/>
<comment type="caution">
    <text evidence="1">The sequence shown here is derived from an EMBL/GenBank/DDBJ whole genome shotgun (WGS) entry which is preliminary data.</text>
</comment>
<dbReference type="OrthoDB" id="8181742at2759"/>
<accession>A0A9P0NQX8</accession>
<organism evidence="1 2">
    <name type="scientific">Acanthoscelides obtectus</name>
    <name type="common">Bean weevil</name>
    <name type="synonym">Bruchus obtectus</name>
    <dbReference type="NCBI Taxonomy" id="200917"/>
    <lineage>
        <taxon>Eukaryota</taxon>
        <taxon>Metazoa</taxon>
        <taxon>Ecdysozoa</taxon>
        <taxon>Arthropoda</taxon>
        <taxon>Hexapoda</taxon>
        <taxon>Insecta</taxon>
        <taxon>Pterygota</taxon>
        <taxon>Neoptera</taxon>
        <taxon>Endopterygota</taxon>
        <taxon>Coleoptera</taxon>
        <taxon>Polyphaga</taxon>
        <taxon>Cucujiformia</taxon>
        <taxon>Chrysomeloidea</taxon>
        <taxon>Chrysomelidae</taxon>
        <taxon>Bruchinae</taxon>
        <taxon>Bruchini</taxon>
        <taxon>Acanthoscelides</taxon>
    </lineage>
</organism>
<sequence>METYPAALKPDFMGPPPPKPSSGYGLFRADHHMSHFHNYRNEEVSRMMMPHYEWGGMEYLYTPHPDVSAYKKAEKYLILPPSNFSMIDRIRHQEVDDFYVSAQIHRDQYKDDSGRLHPMDYFKVADYAFQCPKDPTSRYLKYSEYYVKYKQPITLPMTLERSLNTPLLPQRALTGVYNPSSNIAYKR</sequence>
<dbReference type="EMBL" id="CAKOFQ010006660">
    <property type="protein sequence ID" value="CAH1955377.1"/>
    <property type="molecule type" value="Genomic_DNA"/>
</dbReference>
<dbReference type="PANTHER" id="PTHR34924">
    <property type="entry name" value="UPF0573 PROTEIN C2ORF70"/>
    <property type="match status" value="1"/>
</dbReference>
<dbReference type="InterPro" id="IPR052329">
    <property type="entry name" value="CIMIP2C"/>
</dbReference>
<evidence type="ECO:0000313" key="1">
    <source>
        <dbReference type="EMBL" id="CAH1955377.1"/>
    </source>
</evidence>
<evidence type="ECO:0000313" key="2">
    <source>
        <dbReference type="Proteomes" id="UP001152888"/>
    </source>
</evidence>
<protein>
    <submittedName>
        <fullName evidence="1">Uncharacterized protein</fullName>
    </submittedName>
</protein>
<proteinExistence type="predicted"/>
<reference evidence="1" key="1">
    <citation type="submission" date="2022-03" db="EMBL/GenBank/DDBJ databases">
        <authorList>
            <person name="Sayadi A."/>
        </authorList>
    </citation>
    <scope>NUCLEOTIDE SEQUENCE</scope>
</reference>
<keyword evidence="2" id="KW-1185">Reference proteome</keyword>
<dbReference type="PANTHER" id="PTHR34924:SF1">
    <property type="entry name" value="PROTEIN FAM166C"/>
    <property type="match status" value="1"/>
</dbReference>
<dbReference type="Proteomes" id="UP001152888">
    <property type="component" value="Unassembled WGS sequence"/>
</dbReference>
<gene>
    <name evidence="1" type="ORF">ACAOBT_LOCUS1046</name>
</gene>